<dbReference type="RefSeq" id="WP_043770011.1">
    <property type="nucleotide sequence ID" value="NZ_JAME01000013.1"/>
</dbReference>
<dbReference type="AlphaFoldDB" id="X7F8I8"/>
<dbReference type="STRING" id="1449351.RISW2_03470"/>
<dbReference type="EMBL" id="JAME01000013">
    <property type="protein sequence ID" value="ETX29013.1"/>
    <property type="molecule type" value="Genomic_DNA"/>
</dbReference>
<protein>
    <submittedName>
        <fullName evidence="4">Oxidoreductase</fullName>
    </submittedName>
</protein>
<dbReference type="InterPro" id="IPR036291">
    <property type="entry name" value="NAD(P)-bd_dom_sf"/>
</dbReference>
<evidence type="ECO:0000259" key="2">
    <source>
        <dbReference type="Pfam" id="PF01408"/>
    </source>
</evidence>
<organism evidence="4 5">
    <name type="scientific">Roseivivax isoporae LMG 25204</name>
    <dbReference type="NCBI Taxonomy" id="1449351"/>
    <lineage>
        <taxon>Bacteria</taxon>
        <taxon>Pseudomonadati</taxon>
        <taxon>Pseudomonadota</taxon>
        <taxon>Alphaproteobacteria</taxon>
        <taxon>Rhodobacterales</taxon>
        <taxon>Roseobacteraceae</taxon>
        <taxon>Roseivivax</taxon>
    </lineage>
</organism>
<dbReference type="SUPFAM" id="SSF51735">
    <property type="entry name" value="NAD(P)-binding Rossmann-fold domains"/>
    <property type="match status" value="1"/>
</dbReference>
<feature type="domain" description="Gfo/Idh/MocA-like oxidoreductase N-terminal" evidence="2">
    <location>
        <begin position="9"/>
        <end position="126"/>
    </location>
</feature>
<dbReference type="SUPFAM" id="SSF55347">
    <property type="entry name" value="Glyceraldehyde-3-phosphate dehydrogenase-like, C-terminal domain"/>
    <property type="match status" value="1"/>
</dbReference>
<dbReference type="GO" id="GO:0016491">
    <property type="term" value="F:oxidoreductase activity"/>
    <property type="evidence" value="ECO:0007669"/>
    <property type="project" value="UniProtKB-KW"/>
</dbReference>
<dbReference type="Gene3D" id="3.30.360.10">
    <property type="entry name" value="Dihydrodipicolinate Reductase, domain 2"/>
    <property type="match status" value="1"/>
</dbReference>
<keyword evidence="1" id="KW-0560">Oxidoreductase</keyword>
<evidence type="ECO:0000313" key="4">
    <source>
        <dbReference type="EMBL" id="ETX29013.1"/>
    </source>
</evidence>
<keyword evidence="5" id="KW-1185">Reference proteome</keyword>
<dbReference type="InterPro" id="IPR000683">
    <property type="entry name" value="Gfo/Idh/MocA-like_OxRdtase_N"/>
</dbReference>
<dbReference type="Pfam" id="PF01408">
    <property type="entry name" value="GFO_IDH_MocA"/>
    <property type="match status" value="1"/>
</dbReference>
<sequence>MPLSPPRPRLGFAGLGWIGRMRLAALAETDAAEIAALCEPDPESRAAAAAIAPGAATCATLEEMAAGDLDGIVIATPSALHAAQSIAVLEAGKAVFCQKPLARDAAETSRVIDAARRADRCIGVDFSYRYAAAFGAVRTLVSEGALGRVHAVDLTFHNAYGPDKAWYRQAELAGGGCLMDLGTHLVDYGLTLLGDAPLRCRAAHLSAGGRKAAPGAVEDFAAAMLATDDDRLVRLACSWTLPAGREAVIAAEVYGDRGGAALRNVEGSFFDFVADRFDGTRSERIAEPPDPWGGRALAAWARVVGRDPRFDPAACHAVQVAETLDAIYAAASA</sequence>
<dbReference type="InterPro" id="IPR050463">
    <property type="entry name" value="Gfo/Idh/MocA_oxidrdct_glycsds"/>
</dbReference>
<proteinExistence type="predicted"/>
<evidence type="ECO:0000256" key="1">
    <source>
        <dbReference type="ARBA" id="ARBA00023002"/>
    </source>
</evidence>
<dbReference type="InterPro" id="IPR055170">
    <property type="entry name" value="GFO_IDH_MocA-like_dom"/>
</dbReference>
<dbReference type="Pfam" id="PF22725">
    <property type="entry name" value="GFO_IDH_MocA_C3"/>
    <property type="match status" value="1"/>
</dbReference>
<dbReference type="PANTHER" id="PTHR43818:SF11">
    <property type="entry name" value="BCDNA.GH03377"/>
    <property type="match status" value="1"/>
</dbReference>
<comment type="caution">
    <text evidence="4">The sequence shown here is derived from an EMBL/GenBank/DDBJ whole genome shotgun (WGS) entry which is preliminary data.</text>
</comment>
<name>X7F8I8_9RHOB</name>
<dbReference type="GO" id="GO:0000166">
    <property type="term" value="F:nucleotide binding"/>
    <property type="evidence" value="ECO:0007669"/>
    <property type="project" value="InterPro"/>
</dbReference>
<dbReference type="Gene3D" id="3.40.50.720">
    <property type="entry name" value="NAD(P)-binding Rossmann-like Domain"/>
    <property type="match status" value="1"/>
</dbReference>
<gene>
    <name evidence="4" type="ORF">RISW2_03470</name>
</gene>
<reference evidence="4 5" key="1">
    <citation type="submission" date="2014-01" db="EMBL/GenBank/DDBJ databases">
        <title>Roseivivax isoporae LMG 25204 Genome Sequencing.</title>
        <authorList>
            <person name="Lai Q."/>
            <person name="Li G."/>
            <person name="Shao Z."/>
        </authorList>
    </citation>
    <scope>NUCLEOTIDE SEQUENCE [LARGE SCALE GENOMIC DNA]</scope>
    <source>
        <strain evidence="4 5">LMG 25204</strain>
    </source>
</reference>
<accession>X7F8I8</accession>
<dbReference type="eggNOG" id="COG0673">
    <property type="taxonomic scope" value="Bacteria"/>
</dbReference>
<evidence type="ECO:0000259" key="3">
    <source>
        <dbReference type="Pfam" id="PF22725"/>
    </source>
</evidence>
<dbReference type="Proteomes" id="UP000023430">
    <property type="component" value="Unassembled WGS sequence"/>
</dbReference>
<evidence type="ECO:0000313" key="5">
    <source>
        <dbReference type="Proteomes" id="UP000023430"/>
    </source>
</evidence>
<dbReference type="PANTHER" id="PTHR43818">
    <property type="entry name" value="BCDNA.GH03377"/>
    <property type="match status" value="1"/>
</dbReference>
<feature type="domain" description="GFO/IDH/MocA-like oxidoreductase" evidence="3">
    <location>
        <begin position="136"/>
        <end position="259"/>
    </location>
</feature>